<evidence type="ECO:0000313" key="5">
    <source>
        <dbReference type="Proteomes" id="UP001207654"/>
    </source>
</evidence>
<keyword evidence="5" id="KW-1185">Reference proteome</keyword>
<keyword evidence="2" id="KW-0732">Signal</keyword>
<proteinExistence type="predicted"/>
<dbReference type="Gene3D" id="3.40.50.1820">
    <property type="entry name" value="alpha/beta hydrolase"/>
    <property type="match status" value="1"/>
</dbReference>
<dbReference type="PANTHER" id="PTHR33428:SF14">
    <property type="entry name" value="CARBOXYLESTERASE TYPE B DOMAIN-CONTAINING PROTEIN"/>
    <property type="match status" value="1"/>
</dbReference>
<feature type="chain" id="PRO_5046703979" evidence="2">
    <location>
        <begin position="33"/>
        <end position="291"/>
    </location>
</feature>
<name>A0ABT4AGZ5_9BACT</name>
<feature type="region of interest" description="Disordered" evidence="1">
    <location>
        <begin position="272"/>
        <end position="291"/>
    </location>
</feature>
<evidence type="ECO:0000256" key="1">
    <source>
        <dbReference type="SAM" id="MobiDB-lite"/>
    </source>
</evidence>
<gene>
    <name evidence="4" type="ORF">OV287_41560</name>
</gene>
<comment type="caution">
    <text evidence="4">The sequence shown here is derived from an EMBL/GenBank/DDBJ whole genome shotgun (WGS) entry which is preliminary data.</text>
</comment>
<dbReference type="PROSITE" id="PS51257">
    <property type="entry name" value="PROKAR_LIPOPROTEIN"/>
    <property type="match status" value="1"/>
</dbReference>
<organism evidence="4 5">
    <name type="scientific">Archangium lansingense</name>
    <dbReference type="NCBI Taxonomy" id="2995310"/>
    <lineage>
        <taxon>Bacteria</taxon>
        <taxon>Pseudomonadati</taxon>
        <taxon>Myxococcota</taxon>
        <taxon>Myxococcia</taxon>
        <taxon>Myxococcales</taxon>
        <taxon>Cystobacterineae</taxon>
        <taxon>Archangiaceae</taxon>
        <taxon>Archangium</taxon>
    </lineage>
</organism>
<evidence type="ECO:0000313" key="4">
    <source>
        <dbReference type="EMBL" id="MCY1080955.1"/>
    </source>
</evidence>
<feature type="compositionally biased region" description="Polar residues" evidence="1">
    <location>
        <begin position="280"/>
        <end position="291"/>
    </location>
</feature>
<accession>A0ABT4AGZ5</accession>
<dbReference type="RefSeq" id="WP_267539580.1">
    <property type="nucleotide sequence ID" value="NZ_JAPNKA010000001.1"/>
</dbReference>
<sequence length="291" mass="30883">MKFLLAKLPAVICLGMMAMLLASCGTPQPVMAPIEAMYAQTGPSEVTTQDIQDSSGKKLYKLYHPKELTSGHPIIVWGNGSYALPPDYDGLLTHLATWGFVVINTYSSSTGTGAELVAAAQYMAEQNDTPSSTFHGRLDPTRLGVAGHSQGSTGAINAHTHFAAGALIKTVVSIALPALHWCEPEDVYETSRIAVPFFIMGGTGDGLISPLSSNKLAYDNAPSTLPAAMAMAIDADHNAIQGNGNNHRGYLTAWMSYQLKDDPAARAAFAGDNPEIMTSPGWQNASTRNLE</sequence>
<feature type="signal peptide" evidence="2">
    <location>
        <begin position="1"/>
        <end position="32"/>
    </location>
</feature>
<protein>
    <submittedName>
        <fullName evidence="4">Alpha/beta hydrolase</fullName>
    </submittedName>
</protein>
<dbReference type="Proteomes" id="UP001207654">
    <property type="component" value="Unassembled WGS sequence"/>
</dbReference>
<dbReference type="PANTHER" id="PTHR33428">
    <property type="entry name" value="CHLOROPHYLLASE-2, CHLOROPLASTIC"/>
    <property type="match status" value="1"/>
</dbReference>
<dbReference type="InterPro" id="IPR041127">
    <property type="entry name" value="PET_hydrolase/cutinase-like"/>
</dbReference>
<dbReference type="InterPro" id="IPR029058">
    <property type="entry name" value="AB_hydrolase_fold"/>
</dbReference>
<reference evidence="4 5" key="1">
    <citation type="submission" date="2022-11" db="EMBL/GenBank/DDBJ databases">
        <title>Minimal conservation of predation-associated metabolite biosynthetic gene clusters underscores biosynthetic potential of Myxococcota including descriptions for ten novel species: Archangium lansinium sp. nov., Myxococcus landrumus sp. nov., Nannocystis bai.</title>
        <authorList>
            <person name="Ahearne A."/>
            <person name="Stevens C."/>
            <person name="Phillips K."/>
        </authorList>
    </citation>
    <scope>NUCLEOTIDE SEQUENCE [LARGE SCALE GENOMIC DNA]</scope>
    <source>
        <strain evidence="4 5">MIWBW</strain>
    </source>
</reference>
<evidence type="ECO:0000256" key="2">
    <source>
        <dbReference type="SAM" id="SignalP"/>
    </source>
</evidence>
<keyword evidence="4" id="KW-0378">Hydrolase</keyword>
<dbReference type="SUPFAM" id="SSF53474">
    <property type="entry name" value="alpha/beta-Hydrolases"/>
    <property type="match status" value="1"/>
</dbReference>
<dbReference type="EMBL" id="JAPNKA010000001">
    <property type="protein sequence ID" value="MCY1080955.1"/>
    <property type="molecule type" value="Genomic_DNA"/>
</dbReference>
<evidence type="ECO:0000259" key="3">
    <source>
        <dbReference type="Pfam" id="PF12740"/>
    </source>
</evidence>
<dbReference type="GO" id="GO:0016787">
    <property type="term" value="F:hydrolase activity"/>
    <property type="evidence" value="ECO:0007669"/>
    <property type="project" value="UniProtKB-KW"/>
</dbReference>
<feature type="domain" description="PET hydrolase/cutinase-like" evidence="3">
    <location>
        <begin position="27"/>
        <end position="275"/>
    </location>
</feature>
<dbReference type="Pfam" id="PF12740">
    <property type="entry name" value="PETase"/>
    <property type="match status" value="1"/>
</dbReference>